<comment type="similarity">
    <text evidence="1">Belongs to the CutA family.</text>
</comment>
<evidence type="ECO:0000313" key="2">
    <source>
        <dbReference type="EMBL" id="WWX21346.1"/>
    </source>
</evidence>
<dbReference type="InterPro" id="IPR015867">
    <property type="entry name" value="N-reg_PII/ATP_PRibTrfase_C"/>
</dbReference>
<dbReference type="SUPFAM" id="SSF54913">
    <property type="entry name" value="GlnB-like"/>
    <property type="match status" value="1"/>
</dbReference>
<dbReference type="PANTHER" id="PTHR23419">
    <property type="entry name" value="DIVALENT CATION TOLERANCE CUTA-RELATED"/>
    <property type="match status" value="1"/>
</dbReference>
<keyword evidence="3" id="KW-1185">Reference proteome</keyword>
<dbReference type="InterPro" id="IPR011322">
    <property type="entry name" value="N-reg_PII-like_a/b"/>
</dbReference>
<dbReference type="InterPro" id="IPR004323">
    <property type="entry name" value="Ion_tolerance_CutA"/>
</dbReference>
<proteinExistence type="inferred from homology"/>
<dbReference type="RefSeq" id="WP_338667005.1">
    <property type="nucleotide sequence ID" value="NZ_CP146609.1"/>
</dbReference>
<gene>
    <name evidence="2" type="primary">cutA</name>
    <name evidence="2" type="ORF">V8V93_12915</name>
</gene>
<accession>A0ABZ2IWY5</accession>
<dbReference type="EMBL" id="CP146609">
    <property type="protein sequence ID" value="WWX21346.1"/>
    <property type="molecule type" value="Genomic_DNA"/>
</dbReference>
<evidence type="ECO:0000256" key="1">
    <source>
        <dbReference type="ARBA" id="ARBA00010169"/>
    </source>
</evidence>
<organism evidence="2 3">
    <name type="scientific">Pseudodesulfovibrio methanolicus</name>
    <dbReference type="NCBI Taxonomy" id="3126690"/>
    <lineage>
        <taxon>Bacteria</taxon>
        <taxon>Pseudomonadati</taxon>
        <taxon>Thermodesulfobacteriota</taxon>
        <taxon>Desulfovibrionia</taxon>
        <taxon>Desulfovibrionales</taxon>
        <taxon>Desulfovibrionaceae</taxon>
    </lineage>
</organism>
<reference evidence="2 3" key="1">
    <citation type="submission" date="2024-03" db="EMBL/GenBank/DDBJ databases">
        <title>Phenotype and Genome Characterization of a Sulfate-Reducing Bacterium Pseudodesulfovibrio sp. strain 5S69, isolated from Petroleum Reservoir in Tatarstan (Russia).</title>
        <authorList>
            <person name="Bidzhieva S.K."/>
            <person name="Kadnikov V."/>
            <person name="Tourova T.P."/>
            <person name="Samigullina S.R."/>
            <person name="Sokolova D.S."/>
            <person name="Poltaraus A.B."/>
            <person name="Avtukh A.N."/>
            <person name="Tereshina V.M."/>
            <person name="Mardanov A.V."/>
            <person name="Nazina T.N."/>
        </authorList>
    </citation>
    <scope>NUCLEOTIDE SEQUENCE [LARGE SCALE GENOMIC DNA]</scope>
    <source>
        <strain evidence="2 3">5S69</strain>
    </source>
</reference>
<protein>
    <submittedName>
        <fullName evidence="2">Divalent-cation tolerance protein CutA</fullName>
    </submittedName>
</protein>
<dbReference type="PANTHER" id="PTHR23419:SF8">
    <property type="entry name" value="FI09726P"/>
    <property type="match status" value="1"/>
</dbReference>
<evidence type="ECO:0000313" key="3">
    <source>
        <dbReference type="Proteomes" id="UP001385389"/>
    </source>
</evidence>
<sequence>MSESFIYITCASPDEAETIGAMLVERRLAACVNILPGMRSLYWWRGKVERGEETVLIAKTRDGLVEPLTDAVKAAHGYEVPCVVSLPITGGNPDFLEWIRTETVGGGEKGSR</sequence>
<name>A0ABZ2IWY5_9BACT</name>
<dbReference type="Proteomes" id="UP001385389">
    <property type="component" value="Chromosome"/>
</dbReference>
<dbReference type="Gene3D" id="3.30.70.120">
    <property type="match status" value="1"/>
</dbReference>
<dbReference type="Pfam" id="PF03091">
    <property type="entry name" value="CutA1"/>
    <property type="match status" value="1"/>
</dbReference>